<dbReference type="Proteomes" id="UP001056937">
    <property type="component" value="Chromosome 1"/>
</dbReference>
<protein>
    <submittedName>
        <fullName evidence="1">Flagellar biosynthetic protein FliO</fullName>
    </submittedName>
</protein>
<evidence type="ECO:0000313" key="2">
    <source>
        <dbReference type="Proteomes" id="UP001056937"/>
    </source>
</evidence>
<dbReference type="InterPro" id="IPR052205">
    <property type="entry name" value="FliO/MopB"/>
</dbReference>
<name>A0ABY4X579_9SPHN</name>
<keyword evidence="2" id="KW-1185">Reference proteome</keyword>
<gene>
    <name evidence="1" type="ORF">LHA26_11850</name>
</gene>
<organism evidence="1 2">
    <name type="scientific">Sphingomonas morindae</name>
    <dbReference type="NCBI Taxonomy" id="1541170"/>
    <lineage>
        <taxon>Bacteria</taxon>
        <taxon>Pseudomonadati</taxon>
        <taxon>Pseudomonadota</taxon>
        <taxon>Alphaproteobacteria</taxon>
        <taxon>Sphingomonadales</taxon>
        <taxon>Sphingomonadaceae</taxon>
        <taxon>Sphingomonas</taxon>
    </lineage>
</organism>
<sequence>MEAADLMRALGALALVLGLLAGALWAVRRFDLRLPGGVGGRAGARLALVERLALDNRHTLVLLRRDAAEHLLLLGPGQPLLVDSRPAADASR</sequence>
<dbReference type="PANTHER" id="PTHR38766">
    <property type="entry name" value="FLAGELLAR PROTEIN FLIO"/>
    <property type="match status" value="1"/>
</dbReference>
<dbReference type="EMBL" id="CP084930">
    <property type="protein sequence ID" value="USI72000.1"/>
    <property type="molecule type" value="Genomic_DNA"/>
</dbReference>
<reference evidence="1" key="1">
    <citation type="journal article" date="2022" name="Toxins">
        <title>Genomic Analysis of Sphingopyxis sp. USTB-05 for Biodegrading Cyanobacterial Hepatotoxins.</title>
        <authorList>
            <person name="Liu C."/>
            <person name="Xu Q."/>
            <person name="Zhao Z."/>
            <person name="Zhang H."/>
            <person name="Liu X."/>
            <person name="Yin C."/>
            <person name="Liu Y."/>
            <person name="Yan H."/>
        </authorList>
    </citation>
    <scope>NUCLEOTIDE SEQUENCE</scope>
    <source>
        <strain evidence="1">NBD5</strain>
    </source>
</reference>
<keyword evidence="1" id="KW-0282">Flagellum</keyword>
<dbReference type="RefSeq" id="WP_252165809.1">
    <property type="nucleotide sequence ID" value="NZ_CP084930.1"/>
</dbReference>
<proteinExistence type="predicted"/>
<keyword evidence="1" id="KW-0966">Cell projection</keyword>
<evidence type="ECO:0000313" key="1">
    <source>
        <dbReference type="EMBL" id="USI72000.1"/>
    </source>
</evidence>
<accession>A0ABY4X579</accession>
<keyword evidence="1" id="KW-0969">Cilium</keyword>
<dbReference type="PANTHER" id="PTHR38766:SF1">
    <property type="entry name" value="FLAGELLAR PROTEIN FLIO"/>
    <property type="match status" value="1"/>
</dbReference>